<dbReference type="GO" id="GO:0020037">
    <property type="term" value="F:heme binding"/>
    <property type="evidence" value="ECO:0007669"/>
    <property type="project" value="InterPro"/>
</dbReference>
<accession>A0AAD4IS83</accession>
<keyword evidence="12" id="KW-1185">Reference proteome</keyword>
<organism evidence="11 12">
    <name type="scientific">Perilla frutescens var. hirtella</name>
    <name type="common">Perilla citriodora</name>
    <name type="synonym">Perilla setoyensis</name>
    <dbReference type="NCBI Taxonomy" id="608512"/>
    <lineage>
        <taxon>Eukaryota</taxon>
        <taxon>Viridiplantae</taxon>
        <taxon>Streptophyta</taxon>
        <taxon>Embryophyta</taxon>
        <taxon>Tracheophyta</taxon>
        <taxon>Spermatophyta</taxon>
        <taxon>Magnoliopsida</taxon>
        <taxon>eudicotyledons</taxon>
        <taxon>Gunneridae</taxon>
        <taxon>Pentapetalae</taxon>
        <taxon>asterids</taxon>
        <taxon>lamiids</taxon>
        <taxon>Lamiales</taxon>
        <taxon>Lamiaceae</taxon>
        <taxon>Nepetoideae</taxon>
        <taxon>Elsholtzieae</taxon>
        <taxon>Perilla</taxon>
    </lineage>
</organism>
<dbReference type="PRINTS" id="PR00385">
    <property type="entry name" value="P450"/>
</dbReference>
<evidence type="ECO:0000256" key="7">
    <source>
        <dbReference type="ARBA" id="ARBA00023004"/>
    </source>
</evidence>
<evidence type="ECO:0000256" key="4">
    <source>
        <dbReference type="ARBA" id="ARBA00022617"/>
    </source>
</evidence>
<dbReference type="AlphaFoldDB" id="A0AAD4IS83"/>
<evidence type="ECO:0000256" key="5">
    <source>
        <dbReference type="ARBA" id="ARBA00022723"/>
    </source>
</evidence>
<protein>
    <recommendedName>
        <fullName evidence="13">Cytochrome P450</fullName>
    </recommendedName>
</protein>
<evidence type="ECO:0000313" key="12">
    <source>
        <dbReference type="Proteomes" id="UP001190926"/>
    </source>
</evidence>
<dbReference type="PANTHER" id="PTHR47955">
    <property type="entry name" value="CYTOCHROME P450 FAMILY 71 PROTEIN"/>
    <property type="match status" value="1"/>
</dbReference>
<comment type="similarity">
    <text evidence="3 10">Belongs to the cytochrome P450 family.</text>
</comment>
<evidence type="ECO:0000256" key="3">
    <source>
        <dbReference type="ARBA" id="ARBA00010617"/>
    </source>
</evidence>
<keyword evidence="6 10" id="KW-0560">Oxidoreductase</keyword>
<dbReference type="PROSITE" id="PS00086">
    <property type="entry name" value="CYTOCHROME_P450"/>
    <property type="match status" value="1"/>
</dbReference>
<feature type="binding site" description="axial binding residue" evidence="9">
    <location>
        <position position="441"/>
    </location>
    <ligand>
        <name>heme</name>
        <dbReference type="ChEBI" id="CHEBI:30413"/>
    </ligand>
    <ligandPart>
        <name>Fe</name>
        <dbReference type="ChEBI" id="CHEBI:18248"/>
    </ligandPart>
</feature>
<dbReference type="Pfam" id="PF00067">
    <property type="entry name" value="p450"/>
    <property type="match status" value="1"/>
</dbReference>
<dbReference type="GO" id="GO:0004497">
    <property type="term" value="F:monooxygenase activity"/>
    <property type="evidence" value="ECO:0007669"/>
    <property type="project" value="UniProtKB-KW"/>
</dbReference>
<keyword evidence="8 10" id="KW-0503">Monooxygenase</keyword>
<dbReference type="GO" id="GO:0016020">
    <property type="term" value="C:membrane"/>
    <property type="evidence" value="ECO:0007669"/>
    <property type="project" value="UniProtKB-SubCell"/>
</dbReference>
<evidence type="ECO:0000256" key="9">
    <source>
        <dbReference type="PIRSR" id="PIRSR602401-1"/>
    </source>
</evidence>
<gene>
    <name evidence="11" type="ORF">C2S53_018592</name>
</gene>
<evidence type="ECO:0000256" key="8">
    <source>
        <dbReference type="ARBA" id="ARBA00023033"/>
    </source>
</evidence>
<keyword evidence="5 9" id="KW-0479">Metal-binding</keyword>
<dbReference type="PRINTS" id="PR00463">
    <property type="entry name" value="EP450I"/>
</dbReference>
<dbReference type="PANTHER" id="PTHR47955:SF15">
    <property type="entry name" value="CYTOCHROME P450 71A2-LIKE"/>
    <property type="match status" value="1"/>
</dbReference>
<dbReference type="InterPro" id="IPR001128">
    <property type="entry name" value="Cyt_P450"/>
</dbReference>
<evidence type="ECO:0008006" key="13">
    <source>
        <dbReference type="Google" id="ProtNLM"/>
    </source>
</evidence>
<evidence type="ECO:0000256" key="6">
    <source>
        <dbReference type="ARBA" id="ARBA00023002"/>
    </source>
</evidence>
<evidence type="ECO:0000256" key="10">
    <source>
        <dbReference type="RuleBase" id="RU000461"/>
    </source>
</evidence>
<dbReference type="Gene3D" id="1.10.630.10">
    <property type="entry name" value="Cytochrome P450"/>
    <property type="match status" value="1"/>
</dbReference>
<evidence type="ECO:0000313" key="11">
    <source>
        <dbReference type="EMBL" id="KAH6820544.1"/>
    </source>
</evidence>
<dbReference type="SUPFAM" id="SSF48264">
    <property type="entry name" value="Cytochrome P450"/>
    <property type="match status" value="1"/>
</dbReference>
<dbReference type="FunFam" id="1.10.630.10:FF:000011">
    <property type="entry name" value="Cytochrome P450 83B1"/>
    <property type="match status" value="1"/>
</dbReference>
<dbReference type="EMBL" id="SDAM02003674">
    <property type="protein sequence ID" value="KAH6820544.1"/>
    <property type="molecule type" value="Genomic_DNA"/>
</dbReference>
<evidence type="ECO:0000256" key="1">
    <source>
        <dbReference type="ARBA" id="ARBA00001971"/>
    </source>
</evidence>
<sequence length="501" mass="56321">MEEFQFYTLSLTILALFYAWCFIRSVKSGGRETSPPSPPTLPVIGNLHQLGRLAHRSLWDLSRKHGPLMLLHFGQKPALVVSSAKVAKEVLKTHDLTFADKIAMSDAKKIFYDLSDIFNLPYGDTWRKLRSIVVHELLSSSRVMSFSSIRDEEIALFIENIQECCSFDSSTPVNLTNMFAALSNDLISRAAFGKKHGEEEHGKKFLEVLEESVGLLGNLSVAEFIPWLAWIDRLNGRHAALDRIAEKMDEILDAIIEDHLRSSYTSNKENFMDILLGIYKGDTPGVSIDLISLKSVILDIFAAGTETTATTLVWLMTELLRQSRVMKKLQDEVRGIMKGKHHISDDELQKMHYLKAVIKETLRLHPAVTIFIHVAREYVNLMGYEIAPETLAVVNVWALGRDPACWDEPEKFVPERFLNSSLNFKGFDFELIPFGAGRRICPGIGFAAISLEHTVANLMLRFDWALPDGAKGEDLDITERPGITIRKKNPLLVVATVNPSA</sequence>
<comment type="cofactor">
    <cofactor evidence="1 9">
        <name>heme</name>
        <dbReference type="ChEBI" id="CHEBI:30413"/>
    </cofactor>
</comment>
<dbReference type="GO" id="GO:0005506">
    <property type="term" value="F:iron ion binding"/>
    <property type="evidence" value="ECO:0007669"/>
    <property type="project" value="InterPro"/>
</dbReference>
<reference evidence="11 12" key="1">
    <citation type="journal article" date="2021" name="Nat. Commun.">
        <title>Incipient diploidization of the medicinal plant Perilla within 10,000 years.</title>
        <authorList>
            <person name="Zhang Y."/>
            <person name="Shen Q."/>
            <person name="Leng L."/>
            <person name="Zhang D."/>
            <person name="Chen S."/>
            <person name="Shi Y."/>
            <person name="Ning Z."/>
            <person name="Chen S."/>
        </authorList>
    </citation>
    <scope>NUCLEOTIDE SEQUENCE [LARGE SCALE GENOMIC DNA]</scope>
    <source>
        <strain evidence="12">cv. PC099</strain>
    </source>
</reference>
<name>A0AAD4IS83_PERFH</name>
<dbReference type="Proteomes" id="UP001190926">
    <property type="component" value="Unassembled WGS sequence"/>
</dbReference>
<comment type="subcellular location">
    <subcellularLocation>
        <location evidence="2">Membrane</location>
        <topology evidence="2">Single-pass membrane protein</topology>
    </subcellularLocation>
</comment>
<dbReference type="InterPro" id="IPR036396">
    <property type="entry name" value="Cyt_P450_sf"/>
</dbReference>
<comment type="caution">
    <text evidence="11">The sequence shown here is derived from an EMBL/GenBank/DDBJ whole genome shotgun (WGS) entry which is preliminary data.</text>
</comment>
<dbReference type="GO" id="GO:0016705">
    <property type="term" value="F:oxidoreductase activity, acting on paired donors, with incorporation or reduction of molecular oxygen"/>
    <property type="evidence" value="ECO:0007669"/>
    <property type="project" value="InterPro"/>
</dbReference>
<dbReference type="InterPro" id="IPR017972">
    <property type="entry name" value="Cyt_P450_CS"/>
</dbReference>
<dbReference type="CDD" id="cd11072">
    <property type="entry name" value="CYP71-like"/>
    <property type="match status" value="1"/>
</dbReference>
<keyword evidence="7 9" id="KW-0408">Iron</keyword>
<evidence type="ECO:0000256" key="2">
    <source>
        <dbReference type="ARBA" id="ARBA00004167"/>
    </source>
</evidence>
<dbReference type="InterPro" id="IPR002401">
    <property type="entry name" value="Cyt_P450_E_grp-I"/>
</dbReference>
<keyword evidence="4 9" id="KW-0349">Heme</keyword>
<proteinExistence type="inferred from homology"/>